<dbReference type="Proteomes" id="UP001556367">
    <property type="component" value="Unassembled WGS sequence"/>
</dbReference>
<gene>
    <name evidence="2" type="ORF">HGRIS_003003</name>
</gene>
<accession>A0ABR3JNJ2</accession>
<sequence length="153" mass="17416">MSTTKRTTFQQRFLESQQFAVVGASQDETKWATKVLKWYKDRHLDVIPIHPGEKELLGIRTVRSLGDLPNPSQTAISVTAVPHVALSILKQMRVLAIPLVWLQPGSEDETVIKYIKDNKLADRVLFGGPCVMKEGNEIIEGRYFEETYRGWSM</sequence>
<evidence type="ECO:0000313" key="3">
    <source>
        <dbReference type="Proteomes" id="UP001556367"/>
    </source>
</evidence>
<dbReference type="SUPFAM" id="SSF51735">
    <property type="entry name" value="NAD(P)-binding Rossmann-fold domains"/>
    <property type="match status" value="1"/>
</dbReference>
<dbReference type="Gene3D" id="3.40.50.720">
    <property type="entry name" value="NAD(P)-binding Rossmann-like Domain"/>
    <property type="match status" value="1"/>
</dbReference>
<dbReference type="InterPro" id="IPR036291">
    <property type="entry name" value="NAD(P)-bd_dom_sf"/>
</dbReference>
<dbReference type="EMBL" id="JASNQZ010000006">
    <property type="protein sequence ID" value="KAL0956897.1"/>
    <property type="molecule type" value="Genomic_DNA"/>
</dbReference>
<comment type="caution">
    <text evidence="2">The sequence shown here is derived from an EMBL/GenBank/DDBJ whole genome shotgun (WGS) entry which is preliminary data.</text>
</comment>
<organism evidence="2 3">
    <name type="scientific">Hohenbuehelia grisea</name>
    <dbReference type="NCBI Taxonomy" id="104357"/>
    <lineage>
        <taxon>Eukaryota</taxon>
        <taxon>Fungi</taxon>
        <taxon>Dikarya</taxon>
        <taxon>Basidiomycota</taxon>
        <taxon>Agaricomycotina</taxon>
        <taxon>Agaricomycetes</taxon>
        <taxon>Agaricomycetidae</taxon>
        <taxon>Agaricales</taxon>
        <taxon>Pleurotineae</taxon>
        <taxon>Pleurotaceae</taxon>
        <taxon>Hohenbuehelia</taxon>
    </lineage>
</organism>
<dbReference type="PANTHER" id="PTHR33303">
    <property type="entry name" value="CYTOPLASMIC PROTEIN-RELATED"/>
    <property type="match status" value="1"/>
</dbReference>
<dbReference type="PANTHER" id="PTHR33303:SF2">
    <property type="entry name" value="COA-BINDING DOMAIN-CONTAINING PROTEIN"/>
    <property type="match status" value="1"/>
</dbReference>
<dbReference type="Pfam" id="PF13380">
    <property type="entry name" value="CoA_binding_2"/>
    <property type="match status" value="1"/>
</dbReference>
<reference evidence="3" key="1">
    <citation type="submission" date="2024-06" db="EMBL/GenBank/DDBJ databases">
        <title>Multi-omics analyses provide insights into the biosynthesis of the anticancer antibiotic pleurotin in Hohenbuehelia grisea.</title>
        <authorList>
            <person name="Weaver J.A."/>
            <person name="Alberti F."/>
        </authorList>
    </citation>
    <scope>NUCLEOTIDE SEQUENCE [LARGE SCALE GENOMIC DNA]</scope>
    <source>
        <strain evidence="3">T-177</strain>
    </source>
</reference>
<proteinExistence type="predicted"/>
<protein>
    <recommendedName>
        <fullName evidence="1">CoA-binding domain-containing protein</fullName>
    </recommendedName>
</protein>
<evidence type="ECO:0000313" key="2">
    <source>
        <dbReference type="EMBL" id="KAL0956897.1"/>
    </source>
</evidence>
<dbReference type="InterPro" id="IPR003781">
    <property type="entry name" value="CoA-bd"/>
</dbReference>
<feature type="domain" description="CoA-binding" evidence="1">
    <location>
        <begin position="13"/>
        <end position="106"/>
    </location>
</feature>
<keyword evidence="3" id="KW-1185">Reference proteome</keyword>
<name>A0ABR3JNJ2_9AGAR</name>
<evidence type="ECO:0000259" key="1">
    <source>
        <dbReference type="SMART" id="SM00881"/>
    </source>
</evidence>
<dbReference type="SMART" id="SM00881">
    <property type="entry name" value="CoA_binding"/>
    <property type="match status" value="1"/>
</dbReference>